<protein>
    <recommendedName>
        <fullName evidence="4">Transposase</fullName>
    </recommendedName>
</protein>
<dbReference type="EMBL" id="BLAY01000463">
    <property type="protein sequence ID" value="GET44630.1"/>
    <property type="molecule type" value="Genomic_DNA"/>
</dbReference>
<accession>A0AAV3XRE4</accession>
<sequence length="93" mass="10489">MLRPYRYSSRTSCEDKLVQCHQKYRILNVNPSMLCKSTFARTLLYTQRLSWLHKPGHTKVAGVLTIDVKVSEGSGSDQINPPNPLLPESGKTT</sequence>
<comment type="caution">
    <text evidence="2">The sequence shown here is derived from an EMBL/GenBank/DDBJ whole genome shotgun (WGS) entry which is preliminary data.</text>
</comment>
<evidence type="ECO:0008006" key="4">
    <source>
        <dbReference type="Google" id="ProtNLM"/>
    </source>
</evidence>
<reference evidence="2" key="1">
    <citation type="submission" date="2019-10" db="EMBL/GenBank/DDBJ databases">
        <title>Draft genome sequece of Microseira wollei NIES-4236.</title>
        <authorList>
            <person name="Yamaguchi H."/>
            <person name="Suzuki S."/>
            <person name="Kawachi M."/>
        </authorList>
    </citation>
    <scope>NUCLEOTIDE SEQUENCE</scope>
    <source>
        <strain evidence="2">NIES-4236</strain>
    </source>
</reference>
<evidence type="ECO:0000313" key="3">
    <source>
        <dbReference type="Proteomes" id="UP001050975"/>
    </source>
</evidence>
<name>A0AAV3XRE4_9CYAN</name>
<organism evidence="2 3">
    <name type="scientific">Microseira wollei NIES-4236</name>
    <dbReference type="NCBI Taxonomy" id="2530354"/>
    <lineage>
        <taxon>Bacteria</taxon>
        <taxon>Bacillati</taxon>
        <taxon>Cyanobacteriota</taxon>
        <taxon>Cyanophyceae</taxon>
        <taxon>Oscillatoriophycideae</taxon>
        <taxon>Aerosakkonematales</taxon>
        <taxon>Aerosakkonemataceae</taxon>
        <taxon>Microseira</taxon>
    </lineage>
</organism>
<proteinExistence type="predicted"/>
<dbReference type="AlphaFoldDB" id="A0AAV3XRE4"/>
<dbReference type="Proteomes" id="UP001050975">
    <property type="component" value="Unassembled WGS sequence"/>
</dbReference>
<keyword evidence="3" id="KW-1185">Reference proteome</keyword>
<evidence type="ECO:0000313" key="2">
    <source>
        <dbReference type="EMBL" id="GET44630.1"/>
    </source>
</evidence>
<evidence type="ECO:0000256" key="1">
    <source>
        <dbReference type="SAM" id="MobiDB-lite"/>
    </source>
</evidence>
<gene>
    <name evidence="2" type="ORF">MiSe_94610</name>
</gene>
<feature type="region of interest" description="Disordered" evidence="1">
    <location>
        <begin position="72"/>
        <end position="93"/>
    </location>
</feature>